<name>A0A1I6C955_9GAMM</name>
<sequence length="183" mass="20491">MCDWKKQVGKVSDREIARQFGVGATTVRRYRKSLGIAAWKAPVQLPPAELEPLLGVHTDHKLSRLLNYPKKHIKQVRESKRIREPVGERGGNYRELAVVWTEETLALLGTMPDTDVAAVLGTTQFPVRKKRYALGIPAYKAPMPEITAEIEALFGKVSDAKIAASLGVSANFIRTKRLKFQNR</sequence>
<proteinExistence type="predicted"/>
<dbReference type="Proteomes" id="UP000242815">
    <property type="component" value="Unassembled WGS sequence"/>
</dbReference>
<dbReference type="STRING" id="1002526.SAMN05216578_1197"/>
<reference evidence="1 2" key="1">
    <citation type="submission" date="2016-10" db="EMBL/GenBank/DDBJ databases">
        <authorList>
            <person name="de Groot N.N."/>
        </authorList>
    </citation>
    <scope>NUCLEOTIDE SEQUENCE [LARGE SCALE GENOMIC DNA]</scope>
    <source>
        <strain evidence="1 2">JCM 18415</strain>
    </source>
</reference>
<organism evidence="1 2">
    <name type="scientific">Halopseudomonas formosensis</name>
    <dbReference type="NCBI Taxonomy" id="1002526"/>
    <lineage>
        <taxon>Bacteria</taxon>
        <taxon>Pseudomonadati</taxon>
        <taxon>Pseudomonadota</taxon>
        <taxon>Gammaproteobacteria</taxon>
        <taxon>Pseudomonadales</taxon>
        <taxon>Pseudomonadaceae</taxon>
        <taxon>Halopseudomonas</taxon>
    </lineage>
</organism>
<dbReference type="AlphaFoldDB" id="A0A1I6C955"/>
<accession>A0A1I6C955</accession>
<evidence type="ECO:0000313" key="1">
    <source>
        <dbReference type="EMBL" id="SFQ89699.1"/>
    </source>
</evidence>
<protein>
    <submittedName>
        <fullName evidence="1">Uncharacterized protein</fullName>
    </submittedName>
</protein>
<evidence type="ECO:0000313" key="2">
    <source>
        <dbReference type="Proteomes" id="UP000242815"/>
    </source>
</evidence>
<dbReference type="EMBL" id="FOYD01000019">
    <property type="protein sequence ID" value="SFQ89699.1"/>
    <property type="molecule type" value="Genomic_DNA"/>
</dbReference>
<gene>
    <name evidence="1" type="ORF">SAMN05216578_1197</name>
</gene>
<dbReference type="RefSeq" id="WP_090541300.1">
    <property type="nucleotide sequence ID" value="NZ_FOYD01000019.1"/>
</dbReference>
<dbReference type="OrthoDB" id="6846911at2"/>